<feature type="region of interest" description="Disordered" evidence="1">
    <location>
        <begin position="94"/>
        <end position="126"/>
    </location>
</feature>
<evidence type="ECO:0000256" key="1">
    <source>
        <dbReference type="SAM" id="MobiDB-lite"/>
    </source>
</evidence>
<dbReference type="AlphaFoldDB" id="A0A4R8TRN9"/>
<dbReference type="Proteomes" id="UP000295604">
    <property type="component" value="Unassembled WGS sequence"/>
</dbReference>
<dbReference type="EMBL" id="QAPF01000020">
    <property type="protein sequence ID" value="TEA21304.1"/>
    <property type="molecule type" value="Genomic_DNA"/>
</dbReference>
<name>A0A4R8TRN9_9PEZI</name>
<evidence type="ECO:0000313" key="3">
    <source>
        <dbReference type="EMBL" id="TEA21304.1"/>
    </source>
</evidence>
<evidence type="ECO:0000313" key="4">
    <source>
        <dbReference type="Proteomes" id="UP000295604"/>
    </source>
</evidence>
<keyword evidence="2" id="KW-1133">Transmembrane helix</keyword>
<feature type="transmembrane region" description="Helical" evidence="2">
    <location>
        <begin position="50"/>
        <end position="74"/>
    </location>
</feature>
<protein>
    <submittedName>
        <fullName evidence="3">Uncharacterized protein</fullName>
    </submittedName>
</protein>
<sequence length="164" mass="18450">MTPPKLRKVVDDLTNRYIPLSMAVAFAVVLVVVLVFSVHNHEAIPEALAIISSCLIGAMFLLWILGLLFQYLAVKVESEDMLLTLQQDVEEIKRDLESKRPPPPPKEHPLSLEGLPADRQQREVERQVNSECAVFSGGWFASAPRANRAAIPRHRKDRKFAEAE</sequence>
<gene>
    <name evidence="3" type="ORF">C8034_v007353</name>
</gene>
<organism evidence="3 4">
    <name type="scientific">Colletotrichum sidae</name>
    <dbReference type="NCBI Taxonomy" id="1347389"/>
    <lineage>
        <taxon>Eukaryota</taxon>
        <taxon>Fungi</taxon>
        <taxon>Dikarya</taxon>
        <taxon>Ascomycota</taxon>
        <taxon>Pezizomycotina</taxon>
        <taxon>Sordariomycetes</taxon>
        <taxon>Hypocreomycetidae</taxon>
        <taxon>Glomerellales</taxon>
        <taxon>Glomerellaceae</taxon>
        <taxon>Colletotrichum</taxon>
        <taxon>Colletotrichum orbiculare species complex</taxon>
    </lineage>
</organism>
<keyword evidence="2" id="KW-0812">Transmembrane</keyword>
<comment type="caution">
    <text evidence="3">The sequence shown here is derived from an EMBL/GenBank/DDBJ whole genome shotgun (WGS) entry which is preliminary data.</text>
</comment>
<feature type="transmembrane region" description="Helical" evidence="2">
    <location>
        <begin position="20"/>
        <end position="38"/>
    </location>
</feature>
<accession>A0A4R8TRN9</accession>
<feature type="compositionally biased region" description="Basic and acidic residues" evidence="1">
    <location>
        <begin position="94"/>
        <end position="110"/>
    </location>
</feature>
<keyword evidence="4" id="KW-1185">Reference proteome</keyword>
<keyword evidence="2" id="KW-0472">Membrane</keyword>
<proteinExistence type="predicted"/>
<reference evidence="3 4" key="1">
    <citation type="submission" date="2018-11" db="EMBL/GenBank/DDBJ databases">
        <title>Genome sequence and assembly of Colletotrichum sidae.</title>
        <authorList>
            <person name="Gan P."/>
            <person name="Shirasu K."/>
        </authorList>
    </citation>
    <scope>NUCLEOTIDE SEQUENCE [LARGE SCALE GENOMIC DNA]</scope>
    <source>
        <strain evidence="3 4">CBS 518.97</strain>
    </source>
</reference>
<evidence type="ECO:0000256" key="2">
    <source>
        <dbReference type="SAM" id="Phobius"/>
    </source>
</evidence>